<dbReference type="OrthoDB" id="439808at2759"/>
<dbReference type="SMART" id="SM00360">
    <property type="entry name" value="RRM"/>
    <property type="match status" value="3"/>
</dbReference>
<dbReference type="InterPro" id="IPR000504">
    <property type="entry name" value="RRM_dom"/>
</dbReference>
<sequence length="381" mass="42552">MFANSLRAGLRSTRGLIKPGVFSSRIVRLPAAATARLPTSSTLCRTFASSRVTQEENEVSSTSSTDKGATNNDKRVIYFSNLPWNIELDEVKELAERFGDLEQITMPNDENGRFAGFANVVFHRHEDAVALLNYAKTSGPMTFNGRRSMLFLMDEPQQQALPRAGLQNPSGRWGVQQHKGSNSVFIGNIPFEADADRLREDMSAFGEVTRVQVAQDRQGRPRGYAHIDYASADDASRLVQEHLKNPIEINGRSLIIDLSRPRRQESGSRSPVDKTQSPHHTLYFNRFEGDVEDLRELLSSHTPVFIKFISSETGQPGRKGFIRFDSVSEATAALKMVRSEFRDVIWVDFAKGRSEEGARNKASYGGDWEGGKRSSGYARSK</sequence>
<evidence type="ECO:0000256" key="2">
    <source>
        <dbReference type="SAM" id="MobiDB-lite"/>
    </source>
</evidence>
<accession>A0A4V4HI52</accession>
<name>A0A4V4HI52_DENBC</name>
<reference evidence="4 5" key="1">
    <citation type="journal article" date="2019" name="Nat. Ecol. Evol.">
        <title>Megaphylogeny resolves global patterns of mushroom evolution.</title>
        <authorList>
            <person name="Varga T."/>
            <person name="Krizsan K."/>
            <person name="Foldi C."/>
            <person name="Dima B."/>
            <person name="Sanchez-Garcia M."/>
            <person name="Sanchez-Ramirez S."/>
            <person name="Szollosi G.J."/>
            <person name="Szarkandi J.G."/>
            <person name="Papp V."/>
            <person name="Albert L."/>
            <person name="Andreopoulos W."/>
            <person name="Angelini C."/>
            <person name="Antonin V."/>
            <person name="Barry K.W."/>
            <person name="Bougher N.L."/>
            <person name="Buchanan P."/>
            <person name="Buyck B."/>
            <person name="Bense V."/>
            <person name="Catcheside P."/>
            <person name="Chovatia M."/>
            <person name="Cooper J."/>
            <person name="Damon W."/>
            <person name="Desjardin D."/>
            <person name="Finy P."/>
            <person name="Geml J."/>
            <person name="Haridas S."/>
            <person name="Hughes K."/>
            <person name="Justo A."/>
            <person name="Karasinski D."/>
            <person name="Kautmanova I."/>
            <person name="Kiss B."/>
            <person name="Kocsube S."/>
            <person name="Kotiranta H."/>
            <person name="LaButti K.M."/>
            <person name="Lechner B.E."/>
            <person name="Liimatainen K."/>
            <person name="Lipzen A."/>
            <person name="Lukacs Z."/>
            <person name="Mihaltcheva S."/>
            <person name="Morgado L.N."/>
            <person name="Niskanen T."/>
            <person name="Noordeloos M.E."/>
            <person name="Ohm R.A."/>
            <person name="Ortiz-Santana B."/>
            <person name="Ovrebo C."/>
            <person name="Racz N."/>
            <person name="Riley R."/>
            <person name="Savchenko A."/>
            <person name="Shiryaev A."/>
            <person name="Soop K."/>
            <person name="Spirin V."/>
            <person name="Szebenyi C."/>
            <person name="Tomsovsky M."/>
            <person name="Tulloss R.E."/>
            <person name="Uehling J."/>
            <person name="Grigoriev I.V."/>
            <person name="Vagvolgyi C."/>
            <person name="Papp T."/>
            <person name="Martin F.M."/>
            <person name="Miettinen O."/>
            <person name="Hibbett D.S."/>
            <person name="Nagy L.G."/>
        </authorList>
    </citation>
    <scope>NUCLEOTIDE SEQUENCE [LARGE SCALE GENOMIC DNA]</scope>
    <source>
        <strain evidence="4 5">CBS 962.96</strain>
    </source>
</reference>
<dbReference type="PROSITE" id="PS50102">
    <property type="entry name" value="RRM"/>
    <property type="match status" value="2"/>
</dbReference>
<dbReference type="Gene3D" id="3.30.70.330">
    <property type="match status" value="3"/>
</dbReference>
<keyword evidence="5" id="KW-1185">Reference proteome</keyword>
<feature type="domain" description="RRM" evidence="3">
    <location>
        <begin position="75"/>
        <end position="155"/>
    </location>
</feature>
<feature type="region of interest" description="Disordered" evidence="2">
    <location>
        <begin position="354"/>
        <end position="381"/>
    </location>
</feature>
<dbReference type="EMBL" id="ML179050">
    <property type="protein sequence ID" value="THV05286.1"/>
    <property type="molecule type" value="Genomic_DNA"/>
</dbReference>
<evidence type="ECO:0000259" key="3">
    <source>
        <dbReference type="PROSITE" id="PS50102"/>
    </source>
</evidence>
<evidence type="ECO:0000313" key="4">
    <source>
        <dbReference type="EMBL" id="THV05286.1"/>
    </source>
</evidence>
<keyword evidence="1" id="KW-0694">RNA-binding</keyword>
<dbReference type="AlphaFoldDB" id="A0A4V4HI52"/>
<evidence type="ECO:0000313" key="5">
    <source>
        <dbReference type="Proteomes" id="UP000297245"/>
    </source>
</evidence>
<dbReference type="GO" id="GO:0003723">
    <property type="term" value="F:RNA binding"/>
    <property type="evidence" value="ECO:0007669"/>
    <property type="project" value="UniProtKB-UniRule"/>
</dbReference>
<protein>
    <recommendedName>
        <fullName evidence="3">RRM domain-containing protein</fullName>
    </recommendedName>
</protein>
<evidence type="ECO:0000256" key="1">
    <source>
        <dbReference type="PROSITE-ProRule" id="PRU00176"/>
    </source>
</evidence>
<dbReference type="CDD" id="cd00590">
    <property type="entry name" value="RRM_SF"/>
    <property type="match status" value="3"/>
</dbReference>
<dbReference type="Pfam" id="PF00076">
    <property type="entry name" value="RRM_1"/>
    <property type="match status" value="3"/>
</dbReference>
<dbReference type="SUPFAM" id="SSF54928">
    <property type="entry name" value="RNA-binding domain, RBD"/>
    <property type="match status" value="2"/>
</dbReference>
<dbReference type="PANTHER" id="PTHR15241">
    <property type="entry name" value="TRANSFORMER-2-RELATED"/>
    <property type="match status" value="1"/>
</dbReference>
<feature type="domain" description="RRM" evidence="3">
    <location>
        <begin position="182"/>
        <end position="261"/>
    </location>
</feature>
<dbReference type="InterPro" id="IPR012677">
    <property type="entry name" value="Nucleotide-bd_a/b_plait_sf"/>
</dbReference>
<dbReference type="InterPro" id="IPR035979">
    <property type="entry name" value="RBD_domain_sf"/>
</dbReference>
<feature type="region of interest" description="Disordered" evidence="2">
    <location>
        <begin position="258"/>
        <end position="279"/>
    </location>
</feature>
<feature type="compositionally biased region" description="Polar residues" evidence="2">
    <location>
        <begin position="267"/>
        <end position="279"/>
    </location>
</feature>
<proteinExistence type="predicted"/>
<organism evidence="4 5">
    <name type="scientific">Dendrothele bispora (strain CBS 962.96)</name>
    <dbReference type="NCBI Taxonomy" id="1314807"/>
    <lineage>
        <taxon>Eukaryota</taxon>
        <taxon>Fungi</taxon>
        <taxon>Dikarya</taxon>
        <taxon>Basidiomycota</taxon>
        <taxon>Agaricomycotina</taxon>
        <taxon>Agaricomycetes</taxon>
        <taxon>Agaricomycetidae</taxon>
        <taxon>Agaricales</taxon>
        <taxon>Agaricales incertae sedis</taxon>
        <taxon>Dendrothele</taxon>
    </lineage>
</organism>
<dbReference type="Proteomes" id="UP000297245">
    <property type="component" value="Unassembled WGS sequence"/>
</dbReference>
<dbReference type="PANTHER" id="PTHR15241:SF304">
    <property type="entry name" value="RRM DOMAIN-CONTAINING PROTEIN"/>
    <property type="match status" value="1"/>
</dbReference>
<gene>
    <name evidence="4" type="ORF">K435DRAFT_119314</name>
</gene>